<evidence type="ECO:0000313" key="3">
    <source>
        <dbReference type="Proteomes" id="UP000240739"/>
    </source>
</evidence>
<sequence length="110" mass="11836">MGWMLAIAAAIRHRSRWREWAGPVTVLLGAIGSVLLFVSWAYASLDVRTDLGEQGRYIFPALVPLSVLLVSGGMLVKKAAYRQAFAGLGTVAASGLAVLTWTSALRGWFT</sequence>
<feature type="transmembrane region" description="Helical" evidence="1">
    <location>
        <begin position="57"/>
        <end position="76"/>
    </location>
</feature>
<evidence type="ECO:0000256" key="1">
    <source>
        <dbReference type="SAM" id="Phobius"/>
    </source>
</evidence>
<protein>
    <submittedName>
        <fullName evidence="2">Uncharacterized protein</fullName>
    </submittedName>
</protein>
<reference evidence="2 3" key="1">
    <citation type="submission" date="2018-03" db="EMBL/GenBank/DDBJ databases">
        <title>Aquarubrobacter algicola gen. nov., sp. nov., a novel actinobacterium isolated from shallow eutrophic lake during the end of cyanobacterial harmful algal blooms.</title>
        <authorList>
            <person name="Chun S.J."/>
        </authorList>
    </citation>
    <scope>NUCLEOTIDE SEQUENCE [LARGE SCALE GENOMIC DNA]</scope>
    <source>
        <strain evidence="2 3">Seoho-28</strain>
    </source>
</reference>
<dbReference type="AlphaFoldDB" id="A0A2T4UKZ4"/>
<proteinExistence type="predicted"/>
<keyword evidence="1" id="KW-0812">Transmembrane</keyword>
<dbReference type="Proteomes" id="UP000240739">
    <property type="component" value="Unassembled WGS sequence"/>
</dbReference>
<keyword evidence="1" id="KW-0472">Membrane</keyword>
<keyword evidence="1" id="KW-1133">Transmembrane helix</keyword>
<evidence type="ECO:0000313" key="2">
    <source>
        <dbReference type="EMBL" id="PTL59891.1"/>
    </source>
</evidence>
<feature type="transmembrane region" description="Helical" evidence="1">
    <location>
        <begin position="88"/>
        <end position="109"/>
    </location>
</feature>
<keyword evidence="3" id="KW-1185">Reference proteome</keyword>
<name>A0A2T4UKZ4_9ACTN</name>
<feature type="transmembrane region" description="Helical" evidence="1">
    <location>
        <begin position="20"/>
        <end position="45"/>
    </location>
</feature>
<dbReference type="EMBL" id="PYYB01000001">
    <property type="protein sequence ID" value="PTL59891.1"/>
    <property type="molecule type" value="Genomic_DNA"/>
</dbReference>
<gene>
    <name evidence="2" type="ORF">C7Y72_09640</name>
</gene>
<organism evidence="2 3">
    <name type="scientific">Paraconexibacter algicola</name>
    <dbReference type="NCBI Taxonomy" id="2133960"/>
    <lineage>
        <taxon>Bacteria</taxon>
        <taxon>Bacillati</taxon>
        <taxon>Actinomycetota</taxon>
        <taxon>Thermoleophilia</taxon>
        <taxon>Solirubrobacterales</taxon>
        <taxon>Paraconexibacteraceae</taxon>
        <taxon>Paraconexibacter</taxon>
    </lineage>
</organism>
<accession>A0A2T4UKZ4</accession>
<comment type="caution">
    <text evidence="2">The sequence shown here is derived from an EMBL/GenBank/DDBJ whole genome shotgun (WGS) entry which is preliminary data.</text>
</comment>